<keyword evidence="3" id="KW-1185">Reference proteome</keyword>
<dbReference type="EMBL" id="VCDI01000002">
    <property type="protein sequence ID" value="TLU73463.1"/>
    <property type="molecule type" value="Genomic_DNA"/>
</dbReference>
<feature type="transmembrane region" description="Helical" evidence="1">
    <location>
        <begin position="15"/>
        <end position="33"/>
    </location>
</feature>
<reference evidence="2 3" key="1">
    <citation type="submission" date="2019-05" db="EMBL/GenBank/DDBJ databases">
        <authorList>
            <person name="Pankratov T."/>
            <person name="Grouzdev D."/>
        </authorList>
    </citation>
    <scope>NUCLEOTIDE SEQUENCE [LARGE SCALE GENOMIC DNA]</scope>
    <source>
        <strain evidence="2 3">KEBCLARHB70R</strain>
    </source>
</reference>
<protein>
    <recommendedName>
        <fullName evidence="4">AI-2E family transporter</fullName>
    </recommendedName>
</protein>
<evidence type="ECO:0000256" key="1">
    <source>
        <dbReference type="SAM" id="Phobius"/>
    </source>
</evidence>
<dbReference type="AlphaFoldDB" id="A0A5R9J9H4"/>
<dbReference type="Proteomes" id="UP000305654">
    <property type="component" value="Unassembled WGS sequence"/>
</dbReference>
<comment type="caution">
    <text evidence="2">The sequence shown here is derived from an EMBL/GenBank/DDBJ whole genome shotgun (WGS) entry which is preliminary data.</text>
</comment>
<evidence type="ECO:0000313" key="2">
    <source>
        <dbReference type="EMBL" id="TLU73463.1"/>
    </source>
</evidence>
<name>A0A5R9J9H4_9PROT</name>
<keyword evidence="1" id="KW-1133">Transmembrane helix</keyword>
<keyword evidence="1" id="KW-0472">Membrane</keyword>
<feature type="transmembrane region" description="Helical" evidence="1">
    <location>
        <begin position="100"/>
        <end position="122"/>
    </location>
</feature>
<gene>
    <name evidence="2" type="ORF">FE263_08735</name>
</gene>
<dbReference type="OrthoDB" id="7282283at2"/>
<organism evidence="2 3">
    <name type="scientific">Lichenicoccus roseus</name>
    <dbReference type="NCBI Taxonomy" id="2683649"/>
    <lineage>
        <taxon>Bacteria</taxon>
        <taxon>Pseudomonadati</taxon>
        <taxon>Pseudomonadota</taxon>
        <taxon>Alphaproteobacteria</taxon>
        <taxon>Acetobacterales</taxon>
        <taxon>Acetobacteraceae</taxon>
        <taxon>Lichenicoccus</taxon>
    </lineage>
</organism>
<evidence type="ECO:0000313" key="3">
    <source>
        <dbReference type="Proteomes" id="UP000305654"/>
    </source>
</evidence>
<evidence type="ECO:0008006" key="4">
    <source>
        <dbReference type="Google" id="ProtNLM"/>
    </source>
</evidence>
<accession>A0A5R9J9H4</accession>
<dbReference type="RefSeq" id="WP_138325543.1">
    <property type="nucleotide sequence ID" value="NZ_VCDI01000002.1"/>
</dbReference>
<keyword evidence="1" id="KW-0812">Transmembrane</keyword>
<proteinExistence type="predicted"/>
<feature type="transmembrane region" description="Helical" evidence="1">
    <location>
        <begin position="40"/>
        <end position="55"/>
    </location>
</feature>
<sequence>MAVDLQRGGPQPGTVLRAIRLMLWSIVHFVFYFMQQVAELLAPLLLVLGLGWWALPRLVDAITTHEATADQQARDILNSISGTIPHTLVLAGHSLTPTGLIFDGLLLMALAALGATISAVAARGM</sequence>